<protein>
    <submittedName>
        <fullName evidence="7">Conjugative transfer signal peptidase TraF</fullName>
    </submittedName>
</protein>
<dbReference type="Proteomes" id="UP000477849">
    <property type="component" value="Unassembled WGS sequence"/>
</dbReference>
<evidence type="ECO:0000256" key="1">
    <source>
        <dbReference type="ARBA" id="ARBA00004418"/>
    </source>
</evidence>
<keyword evidence="3" id="KW-0732">Signal</keyword>
<keyword evidence="4" id="KW-0574">Periplasm</keyword>
<dbReference type="GO" id="GO:0006465">
    <property type="term" value="P:signal peptide processing"/>
    <property type="evidence" value="ECO:0007669"/>
    <property type="project" value="InterPro"/>
</dbReference>
<dbReference type="NCBIfam" id="TIGR02771">
    <property type="entry name" value="TraF_Ti"/>
    <property type="match status" value="1"/>
</dbReference>
<feature type="domain" description="Peptidase S26" evidence="6">
    <location>
        <begin position="43"/>
        <end position="184"/>
    </location>
</feature>
<evidence type="ECO:0000256" key="3">
    <source>
        <dbReference type="ARBA" id="ARBA00022729"/>
    </source>
</evidence>
<dbReference type="EMBL" id="JAAKZH010000008">
    <property type="protein sequence ID" value="NGO66056.1"/>
    <property type="molecule type" value="Genomic_DNA"/>
</dbReference>
<dbReference type="GO" id="GO:0042597">
    <property type="term" value="C:periplasmic space"/>
    <property type="evidence" value="ECO:0007669"/>
    <property type="project" value="UniProtKB-SubCell"/>
</dbReference>
<organism evidence="7 8">
    <name type="scientific">Rhizobium daejeonense</name>
    <dbReference type="NCBI Taxonomy" id="240521"/>
    <lineage>
        <taxon>Bacteria</taxon>
        <taxon>Pseudomonadati</taxon>
        <taxon>Pseudomonadota</taxon>
        <taxon>Alphaproteobacteria</taxon>
        <taxon>Hyphomicrobiales</taxon>
        <taxon>Rhizobiaceae</taxon>
        <taxon>Rhizobium/Agrobacterium group</taxon>
        <taxon>Rhizobium</taxon>
    </lineage>
</organism>
<dbReference type="InterPro" id="IPR036286">
    <property type="entry name" value="LexA/Signal_pep-like_sf"/>
</dbReference>
<reference evidence="7 8" key="1">
    <citation type="submission" date="2020-02" db="EMBL/GenBank/DDBJ databases">
        <title>Genome sequence of the type strain CCBAU10050 of Rhizobium daejeonense.</title>
        <authorList>
            <person name="Gao J."/>
            <person name="Sun J."/>
        </authorList>
    </citation>
    <scope>NUCLEOTIDE SEQUENCE [LARGE SCALE GENOMIC DNA]</scope>
    <source>
        <strain evidence="7 8">CCBAU10050</strain>
    </source>
</reference>
<evidence type="ECO:0000256" key="4">
    <source>
        <dbReference type="ARBA" id="ARBA00022764"/>
    </source>
</evidence>
<comment type="similarity">
    <text evidence="2">Belongs to the peptidase S26C family.</text>
</comment>
<dbReference type="InterPro" id="IPR019533">
    <property type="entry name" value="Peptidase_S26"/>
</dbReference>
<keyword evidence="5" id="KW-0184">Conjugation</keyword>
<keyword evidence="8" id="KW-1185">Reference proteome</keyword>
<evidence type="ECO:0000313" key="7">
    <source>
        <dbReference type="EMBL" id="NGO66056.1"/>
    </source>
</evidence>
<evidence type="ECO:0000259" key="6">
    <source>
        <dbReference type="Pfam" id="PF10502"/>
    </source>
</evidence>
<evidence type="ECO:0000313" key="8">
    <source>
        <dbReference type="Proteomes" id="UP000477849"/>
    </source>
</evidence>
<dbReference type="GO" id="GO:0004252">
    <property type="term" value="F:serine-type endopeptidase activity"/>
    <property type="evidence" value="ECO:0007669"/>
    <property type="project" value="InterPro"/>
</dbReference>
<accession>A0A6M1SH41</accession>
<comment type="caution">
    <text evidence="7">The sequence shown here is derived from an EMBL/GenBank/DDBJ whole genome shotgun (WGS) entry which is preliminary data.</text>
</comment>
<evidence type="ECO:0000256" key="5">
    <source>
        <dbReference type="ARBA" id="ARBA00022971"/>
    </source>
</evidence>
<dbReference type="AlphaFoldDB" id="A0A6M1SH41"/>
<dbReference type="NCBIfam" id="NF010412">
    <property type="entry name" value="PRK13838.1"/>
    <property type="match status" value="1"/>
</dbReference>
<proteinExistence type="inferred from homology"/>
<sequence>MKMRHRHRLLRRMKRLVWLYRISSVSLFTLGLIVLLGGAGFRVNLTPSEPLGLWRIVDPDRPILVGDLVFICPPDTDAMREARARGYLRFGLCPGRVAPLIKLVVATSGQAIEIADEVRVDGRPLPQSRVARVDGHGREMVHYSGGVVPPGAVFLHSEFPGSFDGRYFGPLPMDGILGLAQEVWTYAP</sequence>
<comment type="subcellular location">
    <subcellularLocation>
        <location evidence="1">Periplasm</location>
    </subcellularLocation>
</comment>
<gene>
    <name evidence="7" type="primary">traF</name>
    <name evidence="7" type="ORF">G6N76_20565</name>
</gene>
<dbReference type="InterPro" id="IPR014139">
    <property type="entry name" value="Peptidase_S26C_TraF"/>
</dbReference>
<dbReference type="Gene3D" id="2.10.109.10">
    <property type="entry name" value="Umud Fragment, subunit A"/>
    <property type="match status" value="1"/>
</dbReference>
<name>A0A6M1SH41_9HYPH</name>
<dbReference type="Pfam" id="PF10502">
    <property type="entry name" value="Peptidase_S26"/>
    <property type="match status" value="1"/>
</dbReference>
<evidence type="ECO:0000256" key="2">
    <source>
        <dbReference type="ARBA" id="ARBA00005849"/>
    </source>
</evidence>
<dbReference type="SUPFAM" id="SSF51306">
    <property type="entry name" value="LexA/Signal peptidase"/>
    <property type="match status" value="1"/>
</dbReference>